<organism evidence="4 5">
    <name type="scientific">Methylobacterium brachiatum</name>
    <dbReference type="NCBI Taxonomy" id="269660"/>
    <lineage>
        <taxon>Bacteria</taxon>
        <taxon>Pseudomonadati</taxon>
        <taxon>Pseudomonadota</taxon>
        <taxon>Alphaproteobacteria</taxon>
        <taxon>Hyphomicrobiales</taxon>
        <taxon>Methylobacteriaceae</taxon>
        <taxon>Methylobacterium</taxon>
    </lineage>
</organism>
<dbReference type="Gene3D" id="1.20.144.10">
    <property type="entry name" value="Phosphatidic acid phosphatase type 2/haloperoxidase"/>
    <property type="match status" value="1"/>
</dbReference>
<dbReference type="InterPro" id="IPR036938">
    <property type="entry name" value="PAP2/HPO_sf"/>
</dbReference>
<accession>A0AAJ1WZD8</accession>
<dbReference type="EC" id="3.1.3.2" evidence="1"/>
<dbReference type="PIRSF" id="PIRSF000897">
    <property type="entry name" value="Acid_Ptase_ClsA"/>
    <property type="match status" value="1"/>
</dbReference>
<evidence type="ECO:0000313" key="4">
    <source>
        <dbReference type="EMBL" id="MDQ0545218.1"/>
    </source>
</evidence>
<dbReference type="SUPFAM" id="SSF48317">
    <property type="entry name" value="Acid phosphatase/Vanadium-dependent haloperoxidase"/>
    <property type="match status" value="1"/>
</dbReference>
<comment type="catalytic activity">
    <reaction evidence="1">
        <text>a phosphate monoester + H2O = an alcohol + phosphate</text>
        <dbReference type="Rhea" id="RHEA:15017"/>
        <dbReference type="ChEBI" id="CHEBI:15377"/>
        <dbReference type="ChEBI" id="CHEBI:30879"/>
        <dbReference type="ChEBI" id="CHEBI:43474"/>
        <dbReference type="ChEBI" id="CHEBI:67140"/>
        <dbReference type="EC" id="3.1.3.2"/>
    </reaction>
</comment>
<protein>
    <recommendedName>
        <fullName evidence="1">Acid phosphatase</fullName>
        <ecNumber evidence="1">3.1.3.2</ecNumber>
    </recommendedName>
</protein>
<comment type="caution">
    <text evidence="4">The sequence shown here is derived from an EMBL/GenBank/DDBJ whole genome shotgun (WGS) entry which is preliminary data.</text>
</comment>
<dbReference type="GO" id="GO:0030288">
    <property type="term" value="C:outer membrane-bounded periplasmic space"/>
    <property type="evidence" value="ECO:0007669"/>
    <property type="project" value="InterPro"/>
</dbReference>
<dbReference type="RefSeq" id="WP_230367029.1">
    <property type="nucleotide sequence ID" value="NZ_JAJALK010000009.1"/>
</dbReference>
<dbReference type="InterPro" id="IPR001011">
    <property type="entry name" value="Acid_Pase_classA_bac"/>
</dbReference>
<gene>
    <name evidence="4" type="ORF">QO001_004161</name>
</gene>
<feature type="signal peptide" evidence="2">
    <location>
        <begin position="1"/>
        <end position="29"/>
    </location>
</feature>
<dbReference type="AlphaFoldDB" id="A0AAJ1WZD8"/>
<evidence type="ECO:0000256" key="2">
    <source>
        <dbReference type="SAM" id="SignalP"/>
    </source>
</evidence>
<evidence type="ECO:0000313" key="5">
    <source>
        <dbReference type="Proteomes" id="UP001223420"/>
    </source>
</evidence>
<keyword evidence="2" id="KW-0732">Signal</keyword>
<dbReference type="SMART" id="SM00014">
    <property type="entry name" value="acidPPc"/>
    <property type="match status" value="1"/>
</dbReference>
<evidence type="ECO:0000259" key="3">
    <source>
        <dbReference type="SMART" id="SM00014"/>
    </source>
</evidence>
<dbReference type="InterPro" id="IPR000326">
    <property type="entry name" value="PAP2/HPO"/>
</dbReference>
<sequence>MTNRISAMGCQRFIAPLAVLLSLALPATAGTLHSTYIDPAAMALQRVLSPPPEANSEAAKADMQAVEAAVRTRTPDDERRITANLPCALDRFGGVLGPAFTAAAMPITAALIERVFQDGELAVLAAKTAIARPRPYTLKSDLATFGHRSDSTSYPSGHATFGYLAATVLARLVPEKRQALFAFAASYGENRVIAGTHFPTDLEAGRIAAAVIAEALFHDPRFERDLDQADAEIAAQESASGR</sequence>
<comment type="similarity">
    <text evidence="1">Belongs to the class A bacterial acid phosphatase family.</text>
</comment>
<dbReference type="Proteomes" id="UP001223420">
    <property type="component" value="Unassembled WGS sequence"/>
</dbReference>
<proteinExistence type="inferred from homology"/>
<dbReference type="Pfam" id="PF01569">
    <property type="entry name" value="PAP2"/>
    <property type="match status" value="1"/>
</dbReference>
<evidence type="ECO:0000256" key="1">
    <source>
        <dbReference type="PIRNR" id="PIRNR000897"/>
    </source>
</evidence>
<feature type="chain" id="PRO_5042496916" description="Acid phosphatase" evidence="2">
    <location>
        <begin position="30"/>
        <end position="242"/>
    </location>
</feature>
<dbReference type="EMBL" id="JAUSWL010000008">
    <property type="protein sequence ID" value="MDQ0545218.1"/>
    <property type="molecule type" value="Genomic_DNA"/>
</dbReference>
<dbReference type="GO" id="GO:0003993">
    <property type="term" value="F:acid phosphatase activity"/>
    <property type="evidence" value="ECO:0007669"/>
    <property type="project" value="UniProtKB-EC"/>
</dbReference>
<feature type="domain" description="Phosphatidic acid phosphatase type 2/haloperoxidase" evidence="3">
    <location>
        <begin position="105"/>
        <end position="217"/>
    </location>
</feature>
<name>A0AAJ1WZD8_9HYPH</name>
<reference evidence="4" key="1">
    <citation type="submission" date="2023-07" db="EMBL/GenBank/DDBJ databases">
        <title>Genomic Encyclopedia of Type Strains, Phase IV (KMG-IV): sequencing the most valuable type-strain genomes for metagenomic binning, comparative biology and taxonomic classification.</title>
        <authorList>
            <person name="Goeker M."/>
        </authorList>
    </citation>
    <scope>NUCLEOTIDE SEQUENCE</scope>
    <source>
        <strain evidence="4">DSM 19569</strain>
    </source>
</reference>
<keyword evidence="1" id="KW-0378">Hydrolase</keyword>